<sequence length="346" mass="39276">MDAIINMMGDLITKLNELVPLWKSAVDTNKEIAEAVDKQATATAQITAKVTSSKIKIETPANYDGSPDRVTAFIQEVEVYLTYNGITDLEQRIYFTLSKVRGGTGNRATVWSDNIRANMLTHLNRNPPEVPYANWQGFTEAFTRQFGLFTSAEDAIEKITTIEMANGQTCEEYSRLFQAYADRSGYNAVAQLKEYKRGLTRPLRERLMTTWPAPENNEDGTINLDHWMNRACKLDRQWRMTRAETQGRKSEAPKPQYGNRNPERKQSPTGNYGHMQQKQQAGPSAPKDPNAMDVDANKRKAFTCYKCGKPGHMARDCRSPKAQQLRFMFGDMDKASRDEIFKEAGF</sequence>
<dbReference type="InterPro" id="IPR032567">
    <property type="entry name" value="RTL1-rel"/>
</dbReference>
<dbReference type="InterPro" id="IPR005162">
    <property type="entry name" value="Retrotrans_gag_dom"/>
</dbReference>
<gene>
    <name evidence="5" type="ORF">D9613_006051</name>
</gene>
<dbReference type="InterPro" id="IPR001878">
    <property type="entry name" value="Znf_CCHC"/>
</dbReference>
<dbReference type="PROSITE" id="PS50158">
    <property type="entry name" value="ZF_CCHC"/>
    <property type="match status" value="1"/>
</dbReference>
<dbReference type="GO" id="GO:0003676">
    <property type="term" value="F:nucleic acid binding"/>
    <property type="evidence" value="ECO:0007669"/>
    <property type="project" value="InterPro"/>
</dbReference>
<dbReference type="Proteomes" id="UP000521872">
    <property type="component" value="Unassembled WGS sequence"/>
</dbReference>
<dbReference type="Gene3D" id="4.10.60.10">
    <property type="entry name" value="Zinc finger, CCHC-type"/>
    <property type="match status" value="1"/>
</dbReference>
<evidence type="ECO:0000313" key="6">
    <source>
        <dbReference type="Proteomes" id="UP000521872"/>
    </source>
</evidence>
<dbReference type="AlphaFoldDB" id="A0A8H4QWD0"/>
<dbReference type="PANTHER" id="PTHR15503:SF22">
    <property type="entry name" value="TRANSPOSON TY3-I GAG POLYPROTEIN"/>
    <property type="match status" value="1"/>
</dbReference>
<keyword evidence="2" id="KW-0862">Zinc</keyword>
<evidence type="ECO:0000256" key="1">
    <source>
        <dbReference type="ARBA" id="ARBA00022664"/>
    </source>
</evidence>
<protein>
    <recommendedName>
        <fullName evidence="4">CCHC-type domain-containing protein</fullName>
    </recommendedName>
</protein>
<evidence type="ECO:0000256" key="2">
    <source>
        <dbReference type="PROSITE-ProRule" id="PRU00047"/>
    </source>
</evidence>
<dbReference type="InterPro" id="IPR036875">
    <property type="entry name" value="Znf_CCHC_sf"/>
</dbReference>
<keyword evidence="2" id="KW-0863">Zinc-finger</keyword>
<accession>A0A8H4QWD0</accession>
<dbReference type="Pfam" id="PF00098">
    <property type="entry name" value="zf-CCHC"/>
    <property type="match status" value="1"/>
</dbReference>
<dbReference type="EMBL" id="JAACJL010000030">
    <property type="protein sequence ID" value="KAF4617527.1"/>
    <property type="molecule type" value="Genomic_DNA"/>
</dbReference>
<name>A0A8H4QWD0_9AGAR</name>
<keyword evidence="1" id="KW-0507">mRNA processing</keyword>
<feature type="domain" description="CCHC-type" evidence="4">
    <location>
        <begin position="304"/>
        <end position="319"/>
    </location>
</feature>
<dbReference type="SUPFAM" id="SSF57756">
    <property type="entry name" value="Retrovirus zinc finger-like domains"/>
    <property type="match status" value="1"/>
</dbReference>
<feature type="region of interest" description="Disordered" evidence="3">
    <location>
        <begin position="241"/>
        <end position="293"/>
    </location>
</feature>
<reference evidence="5 6" key="1">
    <citation type="submission" date="2019-12" db="EMBL/GenBank/DDBJ databases">
        <authorList>
            <person name="Floudas D."/>
            <person name="Bentzer J."/>
            <person name="Ahren D."/>
            <person name="Johansson T."/>
            <person name="Persson P."/>
            <person name="Tunlid A."/>
        </authorList>
    </citation>
    <scope>NUCLEOTIDE SEQUENCE [LARGE SCALE GENOMIC DNA]</scope>
    <source>
        <strain evidence="5 6">CBS 102.39</strain>
    </source>
</reference>
<keyword evidence="2" id="KW-0479">Metal-binding</keyword>
<dbReference type="GO" id="GO:0008270">
    <property type="term" value="F:zinc ion binding"/>
    <property type="evidence" value="ECO:0007669"/>
    <property type="project" value="UniProtKB-KW"/>
</dbReference>
<feature type="compositionally biased region" description="Polar residues" evidence="3">
    <location>
        <begin position="267"/>
        <end position="282"/>
    </location>
</feature>
<keyword evidence="6" id="KW-1185">Reference proteome</keyword>
<dbReference type="PANTHER" id="PTHR15503">
    <property type="entry name" value="LDOC1 RELATED"/>
    <property type="match status" value="1"/>
</dbReference>
<organism evidence="5 6">
    <name type="scientific">Agrocybe pediades</name>
    <dbReference type="NCBI Taxonomy" id="84607"/>
    <lineage>
        <taxon>Eukaryota</taxon>
        <taxon>Fungi</taxon>
        <taxon>Dikarya</taxon>
        <taxon>Basidiomycota</taxon>
        <taxon>Agaricomycotina</taxon>
        <taxon>Agaricomycetes</taxon>
        <taxon>Agaricomycetidae</taxon>
        <taxon>Agaricales</taxon>
        <taxon>Agaricineae</taxon>
        <taxon>Strophariaceae</taxon>
        <taxon>Agrocybe</taxon>
    </lineage>
</organism>
<dbReference type="GO" id="GO:0006397">
    <property type="term" value="P:mRNA processing"/>
    <property type="evidence" value="ECO:0007669"/>
    <property type="project" value="UniProtKB-KW"/>
</dbReference>
<dbReference type="Pfam" id="PF03732">
    <property type="entry name" value="Retrotrans_gag"/>
    <property type="match status" value="1"/>
</dbReference>
<comment type="caution">
    <text evidence="5">The sequence shown here is derived from an EMBL/GenBank/DDBJ whole genome shotgun (WGS) entry which is preliminary data.</text>
</comment>
<feature type="compositionally biased region" description="Basic and acidic residues" evidence="3">
    <location>
        <begin position="241"/>
        <end position="252"/>
    </location>
</feature>
<proteinExistence type="predicted"/>
<evidence type="ECO:0000313" key="5">
    <source>
        <dbReference type="EMBL" id="KAF4617527.1"/>
    </source>
</evidence>
<evidence type="ECO:0000256" key="3">
    <source>
        <dbReference type="SAM" id="MobiDB-lite"/>
    </source>
</evidence>
<dbReference type="SMART" id="SM00343">
    <property type="entry name" value="ZnF_C2HC"/>
    <property type="match status" value="1"/>
</dbReference>
<evidence type="ECO:0000259" key="4">
    <source>
        <dbReference type="PROSITE" id="PS50158"/>
    </source>
</evidence>